<dbReference type="PANTHER" id="PTHR46494">
    <property type="entry name" value="CORA FAMILY METAL ION TRANSPORTER (EUROFUNG)"/>
    <property type="match status" value="1"/>
</dbReference>
<evidence type="ECO:0000313" key="14">
    <source>
        <dbReference type="EMBL" id="TDC50481.1"/>
    </source>
</evidence>
<evidence type="ECO:0000256" key="7">
    <source>
        <dbReference type="ARBA" id="ARBA00022989"/>
    </source>
</evidence>
<comment type="function">
    <text evidence="11">Mediates influx of magnesium ions. Alternates between open and closed states. Activated by low cytoplasmic Mg(2+) levels. Inactive when cytoplasmic Mg(2+) levels are high.</text>
</comment>
<keyword evidence="5 13" id="KW-0812">Transmembrane</keyword>
<keyword evidence="4" id="KW-1003">Cell membrane</keyword>
<accession>A0A4R4RLC3</accession>
<dbReference type="GO" id="GO:0050897">
    <property type="term" value="F:cobalt ion binding"/>
    <property type="evidence" value="ECO:0007669"/>
    <property type="project" value="TreeGrafter"/>
</dbReference>
<evidence type="ECO:0000256" key="2">
    <source>
        <dbReference type="ARBA" id="ARBA00009765"/>
    </source>
</evidence>
<evidence type="ECO:0000313" key="15">
    <source>
        <dbReference type="Proteomes" id="UP000295621"/>
    </source>
</evidence>
<dbReference type="OrthoDB" id="9803416at2"/>
<dbReference type="Gene3D" id="3.30.460.20">
    <property type="entry name" value="CorA soluble domain-like"/>
    <property type="match status" value="1"/>
</dbReference>
<dbReference type="GO" id="GO:0000287">
    <property type="term" value="F:magnesium ion binding"/>
    <property type="evidence" value="ECO:0007669"/>
    <property type="project" value="TreeGrafter"/>
</dbReference>
<dbReference type="InterPro" id="IPR045861">
    <property type="entry name" value="CorA_cytoplasmic_dom"/>
</dbReference>
<feature type="transmembrane region" description="Helical" evidence="13">
    <location>
        <begin position="359"/>
        <end position="379"/>
    </location>
</feature>
<name>A0A4R4RLC3_9ACTN</name>
<proteinExistence type="inferred from homology"/>
<dbReference type="CDD" id="cd12830">
    <property type="entry name" value="MtCorA-like"/>
    <property type="match status" value="1"/>
</dbReference>
<evidence type="ECO:0000256" key="8">
    <source>
        <dbReference type="ARBA" id="ARBA00023065"/>
    </source>
</evidence>
<feature type="transmembrane region" description="Helical" evidence="13">
    <location>
        <begin position="328"/>
        <end position="347"/>
    </location>
</feature>
<comment type="catalytic activity">
    <reaction evidence="10">
        <text>Mg(2+)(in) = Mg(2+)(out)</text>
        <dbReference type="Rhea" id="RHEA:29827"/>
        <dbReference type="ChEBI" id="CHEBI:18420"/>
    </reaction>
</comment>
<keyword evidence="15" id="KW-1185">Reference proteome</keyword>
<organism evidence="14 15">
    <name type="scientific">Jiangella ureilytica</name>
    <dbReference type="NCBI Taxonomy" id="2530374"/>
    <lineage>
        <taxon>Bacteria</taxon>
        <taxon>Bacillati</taxon>
        <taxon>Actinomycetota</taxon>
        <taxon>Actinomycetes</taxon>
        <taxon>Jiangellales</taxon>
        <taxon>Jiangellaceae</taxon>
        <taxon>Jiangella</taxon>
    </lineage>
</organism>
<protein>
    <submittedName>
        <fullName evidence="14">Magnesium and cobalt transport protein CorA</fullName>
    </submittedName>
</protein>
<evidence type="ECO:0000256" key="4">
    <source>
        <dbReference type="ARBA" id="ARBA00022475"/>
    </source>
</evidence>
<dbReference type="Gene3D" id="1.20.58.340">
    <property type="entry name" value="Magnesium transport protein CorA, transmembrane region"/>
    <property type="match status" value="2"/>
</dbReference>
<evidence type="ECO:0000256" key="13">
    <source>
        <dbReference type="SAM" id="Phobius"/>
    </source>
</evidence>
<dbReference type="PANTHER" id="PTHR46494:SF1">
    <property type="entry name" value="CORA FAMILY METAL ION TRANSPORTER (EUROFUNG)"/>
    <property type="match status" value="1"/>
</dbReference>
<evidence type="ECO:0000256" key="1">
    <source>
        <dbReference type="ARBA" id="ARBA00004651"/>
    </source>
</evidence>
<evidence type="ECO:0000256" key="3">
    <source>
        <dbReference type="ARBA" id="ARBA00022448"/>
    </source>
</evidence>
<evidence type="ECO:0000256" key="12">
    <source>
        <dbReference type="SAM" id="MobiDB-lite"/>
    </source>
</evidence>
<gene>
    <name evidence="14" type="ORF">E1212_14940</name>
</gene>
<dbReference type="SUPFAM" id="SSF143865">
    <property type="entry name" value="CorA soluble domain-like"/>
    <property type="match status" value="1"/>
</dbReference>
<dbReference type="Pfam" id="PF01544">
    <property type="entry name" value="CorA"/>
    <property type="match status" value="1"/>
</dbReference>
<comment type="subcellular location">
    <subcellularLocation>
        <location evidence="1">Cell membrane</location>
        <topology evidence="1">Multi-pass membrane protein</topology>
    </subcellularLocation>
</comment>
<reference evidence="14 15" key="1">
    <citation type="submission" date="2019-02" db="EMBL/GenBank/DDBJ databases">
        <title>Draft genome sequences of novel Actinobacteria.</title>
        <authorList>
            <person name="Sahin N."/>
            <person name="Ay H."/>
            <person name="Saygin H."/>
        </authorList>
    </citation>
    <scope>NUCLEOTIDE SEQUENCE [LARGE SCALE GENOMIC DNA]</scope>
    <source>
        <strain evidence="14 15">KC603</strain>
    </source>
</reference>
<comment type="similarity">
    <text evidence="2">Belongs to the CorA metal ion transporter (MIT) (TC 1.A.35) family.</text>
</comment>
<evidence type="ECO:0000256" key="10">
    <source>
        <dbReference type="ARBA" id="ARBA00034269"/>
    </source>
</evidence>
<dbReference type="EMBL" id="SMKL01000030">
    <property type="protein sequence ID" value="TDC50481.1"/>
    <property type="molecule type" value="Genomic_DNA"/>
</dbReference>
<keyword evidence="6" id="KW-0460">Magnesium</keyword>
<dbReference type="InterPro" id="IPR002523">
    <property type="entry name" value="MgTranspt_CorA/ZnTranspt_ZntB"/>
</dbReference>
<keyword evidence="9 13" id="KW-0472">Membrane</keyword>
<keyword evidence="7 13" id="KW-1133">Transmembrane helix</keyword>
<dbReference type="GO" id="GO:0015095">
    <property type="term" value="F:magnesium ion transmembrane transporter activity"/>
    <property type="evidence" value="ECO:0007669"/>
    <property type="project" value="TreeGrafter"/>
</dbReference>
<keyword evidence="3" id="KW-0813">Transport</keyword>
<dbReference type="InterPro" id="IPR045863">
    <property type="entry name" value="CorA_TM1_TM2"/>
</dbReference>
<sequence>MLAVAAPLGLPVPDQPDLGPVSRLICVPDRRHAGNASPGSRLGEEETVTVGEGGSRPRGPTPAPDDWALYRDGRLQPGREYDDAVAAARERQGFVWVRLHEPTGEDVRAVASEFGLHPLVVDDARDERHGTKAGLYDGLVYLVLHRVAYEGEATGVRDAGRLTVFAGPDFAVTLSEGGPDPVPAIVQRLEEQPKLLAHGPAAVLYATADATVDEYTEAAEAFESDLTDIEAAVFDDTSGNQAGRIYRAKRRLLQLRRAVVPLGPPVRTLMQHAPEPVQAKVQQLFQGVGAHLDHVHGQLAAHDDIINSMLQANLAQLSVSQNNDMRKITSWAAIVAVPTAIAGIYGMNFTDMPELHWVFGYPAVMLVMAAICVVLYWNFKRRGWL</sequence>
<evidence type="ECO:0000256" key="9">
    <source>
        <dbReference type="ARBA" id="ARBA00023136"/>
    </source>
</evidence>
<feature type="region of interest" description="Disordered" evidence="12">
    <location>
        <begin position="30"/>
        <end position="66"/>
    </location>
</feature>
<dbReference type="GO" id="GO:0015087">
    <property type="term" value="F:cobalt ion transmembrane transporter activity"/>
    <property type="evidence" value="ECO:0007669"/>
    <property type="project" value="TreeGrafter"/>
</dbReference>
<dbReference type="Proteomes" id="UP000295621">
    <property type="component" value="Unassembled WGS sequence"/>
</dbReference>
<comment type="caution">
    <text evidence="14">The sequence shown here is derived from an EMBL/GenBank/DDBJ whole genome shotgun (WGS) entry which is preliminary data.</text>
</comment>
<evidence type="ECO:0000256" key="5">
    <source>
        <dbReference type="ARBA" id="ARBA00022692"/>
    </source>
</evidence>
<dbReference type="FunFam" id="1.20.58.340:FF:000004">
    <property type="entry name" value="Magnesium transport protein CorA"/>
    <property type="match status" value="1"/>
</dbReference>
<dbReference type="GO" id="GO:0005886">
    <property type="term" value="C:plasma membrane"/>
    <property type="evidence" value="ECO:0007669"/>
    <property type="project" value="UniProtKB-SubCell"/>
</dbReference>
<evidence type="ECO:0000256" key="6">
    <source>
        <dbReference type="ARBA" id="ARBA00022842"/>
    </source>
</evidence>
<keyword evidence="8" id="KW-0406">Ion transport</keyword>
<evidence type="ECO:0000256" key="11">
    <source>
        <dbReference type="ARBA" id="ARBA00045497"/>
    </source>
</evidence>
<dbReference type="AlphaFoldDB" id="A0A4R4RLC3"/>
<dbReference type="SUPFAM" id="SSF144083">
    <property type="entry name" value="Magnesium transport protein CorA, transmembrane region"/>
    <property type="match status" value="1"/>
</dbReference>